<comment type="caution">
    <text evidence="2">The sequence shown here is derived from an EMBL/GenBank/DDBJ whole genome shotgun (WGS) entry which is preliminary data.</text>
</comment>
<feature type="region of interest" description="Disordered" evidence="1">
    <location>
        <begin position="1"/>
        <end position="67"/>
    </location>
</feature>
<evidence type="ECO:0000256" key="1">
    <source>
        <dbReference type="SAM" id="MobiDB-lite"/>
    </source>
</evidence>
<feature type="compositionally biased region" description="Acidic residues" evidence="1">
    <location>
        <begin position="8"/>
        <end position="19"/>
    </location>
</feature>
<name>A0A8J4S1K1_9ROSI</name>
<evidence type="ECO:0000313" key="2">
    <source>
        <dbReference type="EMBL" id="KAF3976505.1"/>
    </source>
</evidence>
<feature type="compositionally biased region" description="Basic residues" evidence="1">
    <location>
        <begin position="40"/>
        <end position="53"/>
    </location>
</feature>
<keyword evidence="3" id="KW-1185">Reference proteome</keyword>
<reference evidence="2" key="1">
    <citation type="submission" date="2020-03" db="EMBL/GenBank/DDBJ databases">
        <title>Castanea mollissima Vanexum genome sequencing.</title>
        <authorList>
            <person name="Staton M."/>
        </authorList>
    </citation>
    <scope>NUCLEOTIDE SEQUENCE</scope>
    <source>
        <tissue evidence="2">Leaf</tissue>
    </source>
</reference>
<gene>
    <name evidence="2" type="ORF">CMV_000329</name>
</gene>
<accession>A0A8J4S1K1</accession>
<protein>
    <submittedName>
        <fullName evidence="2">Uncharacterized protein</fullName>
    </submittedName>
</protein>
<dbReference type="AlphaFoldDB" id="A0A8J4S1K1"/>
<dbReference type="Proteomes" id="UP000737018">
    <property type="component" value="Unassembled WGS sequence"/>
</dbReference>
<proteinExistence type="predicted"/>
<sequence length="77" mass="8977">MPEKERGEEEEEEEDEDEGVAATKSVHDPYLRSRMSRSSPPRRWKVRVTKKHSSFSGPQMSDHETPRIAVEIIKIKK</sequence>
<organism evidence="2 3">
    <name type="scientific">Castanea mollissima</name>
    <name type="common">Chinese chestnut</name>
    <dbReference type="NCBI Taxonomy" id="60419"/>
    <lineage>
        <taxon>Eukaryota</taxon>
        <taxon>Viridiplantae</taxon>
        <taxon>Streptophyta</taxon>
        <taxon>Embryophyta</taxon>
        <taxon>Tracheophyta</taxon>
        <taxon>Spermatophyta</taxon>
        <taxon>Magnoliopsida</taxon>
        <taxon>eudicotyledons</taxon>
        <taxon>Gunneridae</taxon>
        <taxon>Pentapetalae</taxon>
        <taxon>rosids</taxon>
        <taxon>fabids</taxon>
        <taxon>Fagales</taxon>
        <taxon>Fagaceae</taxon>
        <taxon>Castanea</taxon>
    </lineage>
</organism>
<evidence type="ECO:0000313" key="3">
    <source>
        <dbReference type="Proteomes" id="UP000737018"/>
    </source>
</evidence>
<dbReference type="EMBL" id="JRKL02000015">
    <property type="protein sequence ID" value="KAF3976505.1"/>
    <property type="molecule type" value="Genomic_DNA"/>
</dbReference>